<keyword evidence="2" id="KW-0378">Hydrolase</keyword>
<evidence type="ECO:0000313" key="3">
    <source>
        <dbReference type="Proteomes" id="UP000281647"/>
    </source>
</evidence>
<protein>
    <submittedName>
        <fullName evidence="2">Endonuclease</fullName>
    </submittedName>
</protein>
<keyword evidence="2" id="KW-0255">Endonuclease</keyword>
<evidence type="ECO:0000313" key="2">
    <source>
        <dbReference type="EMBL" id="RUM99726.1"/>
    </source>
</evidence>
<dbReference type="InterPro" id="IPR005135">
    <property type="entry name" value="Endo/exonuclease/phosphatase"/>
</dbReference>
<dbReference type="InterPro" id="IPR036691">
    <property type="entry name" value="Endo/exonu/phosph_ase_sf"/>
</dbReference>
<dbReference type="EMBL" id="RKST01000001">
    <property type="protein sequence ID" value="RUM99726.1"/>
    <property type="molecule type" value="Genomic_DNA"/>
</dbReference>
<dbReference type="RefSeq" id="WP_128625963.1">
    <property type="nucleotide sequence ID" value="NZ_RKST01000001.1"/>
</dbReference>
<name>A0A432VC67_9HYPH</name>
<sequence>MSLRLATFNVENLMNRFDYSGYRNQLNQDRTLALFDIKDEAEYRLLEQGRAIAHADDMRQLTALAIAETRADILCLQEVDNIEALKAFEYGYLFKMIGQGYRHKYTTSGNDTRGIDVAVMMRTETADGDPIEFVRMTSHAHLTYEELGLHTPELAAIGNEPFERIFRRDCLEIDVRVAGKPLTIYSVHFKSMGGPRDGVPGRDVTMPIRIAEAQAVRRIIEDRFGKDHAGDKRWAICGDFNDYRQRVIIGGTAFGGYTFTLADEESSCLDILLADGFAENVVERRPELDRWTLYHTRGPDERHLCQLDYILLSPALARENTGSIPDIVRGGQPWRTVFPPGQEVERYPRAGWDRPKASDHCPVAITLNLRA</sequence>
<feature type="domain" description="Endonuclease/exonuclease/phosphatase" evidence="1">
    <location>
        <begin position="63"/>
        <end position="360"/>
    </location>
</feature>
<evidence type="ECO:0000259" key="1">
    <source>
        <dbReference type="Pfam" id="PF03372"/>
    </source>
</evidence>
<dbReference type="Proteomes" id="UP000281647">
    <property type="component" value="Unassembled WGS sequence"/>
</dbReference>
<keyword evidence="2" id="KW-0540">Nuclease</keyword>
<dbReference type="PANTHER" id="PTHR42834">
    <property type="entry name" value="ENDONUCLEASE/EXONUCLEASE/PHOSPHATASE FAMILY PROTEIN (AFU_ORTHOLOGUE AFUA_3G09210)"/>
    <property type="match status" value="1"/>
</dbReference>
<dbReference type="AlphaFoldDB" id="A0A432VC67"/>
<comment type="caution">
    <text evidence="2">The sequence shown here is derived from an EMBL/GenBank/DDBJ whole genome shotgun (WGS) entry which is preliminary data.</text>
</comment>
<keyword evidence="3" id="KW-1185">Reference proteome</keyword>
<organism evidence="2 3">
    <name type="scientific">Borborobacter arsenicus</name>
    <dbReference type="NCBI Taxonomy" id="1851146"/>
    <lineage>
        <taxon>Bacteria</taxon>
        <taxon>Pseudomonadati</taxon>
        <taxon>Pseudomonadota</taxon>
        <taxon>Alphaproteobacteria</taxon>
        <taxon>Hyphomicrobiales</taxon>
        <taxon>Phyllobacteriaceae</taxon>
        <taxon>Borborobacter</taxon>
    </lineage>
</organism>
<dbReference type="Gene3D" id="3.60.10.10">
    <property type="entry name" value="Endonuclease/exonuclease/phosphatase"/>
    <property type="match status" value="1"/>
</dbReference>
<dbReference type="GO" id="GO:0004519">
    <property type="term" value="F:endonuclease activity"/>
    <property type="evidence" value="ECO:0007669"/>
    <property type="project" value="UniProtKB-KW"/>
</dbReference>
<dbReference type="Pfam" id="PF03372">
    <property type="entry name" value="Exo_endo_phos"/>
    <property type="match status" value="1"/>
</dbReference>
<gene>
    <name evidence="2" type="ORF">EET67_02230</name>
</gene>
<dbReference type="SUPFAM" id="SSF56219">
    <property type="entry name" value="DNase I-like"/>
    <property type="match status" value="1"/>
</dbReference>
<dbReference type="OrthoDB" id="1398885at2"/>
<reference evidence="2 3" key="1">
    <citation type="submission" date="2018-11" db="EMBL/GenBank/DDBJ databases">
        <title>Pseudaminobacter arsenicus sp. nov., an arsenic-resistant bacterium isolated from arsenic-rich aquifers.</title>
        <authorList>
            <person name="Mu Y."/>
        </authorList>
    </citation>
    <scope>NUCLEOTIDE SEQUENCE [LARGE SCALE GENOMIC DNA]</scope>
    <source>
        <strain evidence="2 3">CB3</strain>
    </source>
</reference>
<accession>A0A432VC67</accession>
<proteinExistence type="predicted"/>
<dbReference type="PANTHER" id="PTHR42834:SF1">
    <property type="entry name" value="ENDONUCLEASE_EXONUCLEASE_PHOSPHATASE FAMILY PROTEIN (AFU_ORTHOLOGUE AFUA_3G09210)"/>
    <property type="match status" value="1"/>
</dbReference>